<dbReference type="EMBL" id="AWGB01000018">
    <property type="protein sequence ID" value="ESQ91122.1"/>
    <property type="molecule type" value="Genomic_DNA"/>
</dbReference>
<keyword evidence="6 9" id="KW-0812">Transmembrane</keyword>
<feature type="transmembrane region" description="Helical" evidence="9">
    <location>
        <begin position="907"/>
        <end position="927"/>
    </location>
</feature>
<evidence type="ECO:0000313" key="11">
    <source>
        <dbReference type="Proteomes" id="UP000017837"/>
    </source>
</evidence>
<dbReference type="InterPro" id="IPR001036">
    <property type="entry name" value="Acrflvin-R"/>
</dbReference>
<organism evidence="10 11">
    <name type="scientific">Asticcacaulis benevestitus DSM 16100 = ATCC BAA-896</name>
    <dbReference type="NCBI Taxonomy" id="1121022"/>
    <lineage>
        <taxon>Bacteria</taxon>
        <taxon>Pseudomonadati</taxon>
        <taxon>Pseudomonadota</taxon>
        <taxon>Alphaproteobacteria</taxon>
        <taxon>Caulobacterales</taxon>
        <taxon>Caulobacteraceae</taxon>
        <taxon>Asticcacaulis</taxon>
    </lineage>
</organism>
<feature type="transmembrane region" description="Helical" evidence="9">
    <location>
        <begin position="977"/>
        <end position="998"/>
    </location>
</feature>
<dbReference type="GO" id="GO:0009636">
    <property type="term" value="P:response to toxic substance"/>
    <property type="evidence" value="ECO:0007669"/>
    <property type="project" value="UniProtKB-ARBA"/>
</dbReference>
<dbReference type="STRING" id="1121022.GCA_000376105_02963"/>
<reference evidence="10 11" key="1">
    <citation type="journal article" date="2014" name="Nature">
        <title>Sequential evolution of bacterial morphology by co-option of a developmental regulator.</title>
        <authorList>
            <person name="Jiang C."/>
            <person name="Brown P.J."/>
            <person name="Ducret A."/>
            <person name="Brun Y.V."/>
        </authorList>
    </citation>
    <scope>NUCLEOTIDE SEQUENCE [LARGE SCALE GENOMIC DNA]</scope>
    <source>
        <strain evidence="10 11">DSM 16100</strain>
    </source>
</reference>
<dbReference type="NCBIfam" id="TIGR00915">
    <property type="entry name" value="2A0602"/>
    <property type="match status" value="1"/>
</dbReference>
<dbReference type="OrthoDB" id="9806532at2"/>
<gene>
    <name evidence="10" type="ORF">ABENE_10720</name>
</gene>
<accession>V4PB89</accession>
<feature type="transmembrane region" description="Helical" evidence="9">
    <location>
        <begin position="340"/>
        <end position="359"/>
    </location>
</feature>
<dbReference type="PRINTS" id="PR00702">
    <property type="entry name" value="ACRIFLAVINRP"/>
</dbReference>
<feature type="transmembrane region" description="Helical" evidence="9">
    <location>
        <begin position="366"/>
        <end position="390"/>
    </location>
</feature>
<keyword evidence="8 9" id="KW-0472">Membrane</keyword>
<feature type="transmembrane region" description="Helical" evidence="9">
    <location>
        <begin position="1010"/>
        <end position="1036"/>
    </location>
</feature>
<sequence>MLSRFFIVRPIFAWVIAIVIMLAGALAIFTLPVEQYPKIALPQVTVSATYTGASAKVVEDSVTQVIEQGMTGLDGLKYMTSTSSTGSGSVTLVFEAGTDPDVAQVQVQNQANSVLRRLPTDVQTLGLRVNKASGSTLMAISLYTEDESLTNADLGDWIASNLNDPISRIEGVGDTRVFGSQYAMRIWLNADKLASFSLTPADVLASIRAQNTQVSAGNLGAEPAKPDTALTATITAQSQLQTAAQFENIIVKNNTAGTPVYLRDVARVELGPQSYGNIARLNGHTASGMQITLATGANALKTADLVKKKIAELEPSFPAGVKYAIPNDSTDFVKLAIEDVVKTLIEAIVLVFLIMFLFLQNWRATLIPAIAVPVVLLGTFGILAVFGYSINTLTMFGLVLAIGLLVDDAIVVVENVERVMHEEGLGPLEATQKSMDEITGALIGVASVLAAMFVPMAFFGGTQGIIYRQFSVTLVSAMALSVIVALVLTPPLCATLLKAPKKVEGAAPHDAHAPEQDVKVKGFLSGFNRGFQVFSNRYQKSVKGIIRKPGLFMVVYAGIIAAVVGLAMTLPTSFLPDEDQGALMTQVQLPVGSKTDKTIAVLKQVQDVYQKDKAVKYVFTIAGFGGSGSGENQGMSFVRLKDFKERHDDGMKVFALVERVNKQFSQIHSARVFPMIPPAVRELGNSSGFDLQLKDVGGVGHDTLAAASDQLIGMAAKDPLLSNVRANIQDDTPQLKLDIDNARAGAMGVSVADVNSLLGTALGGTYVNDFIDRGRIKRVYVQGDSEFRSQPEDINRWYLRNSAGEMVPFSTFGASRWTFGAPQLQRYNGAGSMEIQGTAAAGQSNGKAMDKMEELAKQLPAGVGFEWTGISLQEKESGAQAPALYALSILVVFLLLAALYESWSIPFAVILVVPLGVFGALLATWFRGLDNDIYFQVGLLATMGLSAKNAILIVEFAKLLHEEGRTLLDATLEAVRIRLRPIIMTSLAFTFGILPLALANSAGSASQHAIGTGLIGGVLSATFLAIFFVPLFFVLVQKLFRMDNLPQDIAARQAAKEAKQ</sequence>
<comment type="subcellular location">
    <subcellularLocation>
        <location evidence="1 9">Cell inner membrane</location>
        <topology evidence="1 9">Multi-pass membrane protein</topology>
    </subcellularLocation>
</comment>
<evidence type="ECO:0000256" key="3">
    <source>
        <dbReference type="ARBA" id="ARBA00022448"/>
    </source>
</evidence>
<keyword evidence="4" id="KW-1003">Cell membrane</keyword>
<dbReference type="SUPFAM" id="SSF82693">
    <property type="entry name" value="Multidrug efflux transporter AcrB pore domain, PN1, PN2, PC1 and PC2 subdomains"/>
    <property type="match status" value="4"/>
</dbReference>
<dbReference type="NCBIfam" id="NF000282">
    <property type="entry name" value="RND_permease_1"/>
    <property type="match status" value="1"/>
</dbReference>
<evidence type="ECO:0000256" key="1">
    <source>
        <dbReference type="ARBA" id="ARBA00004429"/>
    </source>
</evidence>
<evidence type="ECO:0000256" key="4">
    <source>
        <dbReference type="ARBA" id="ARBA00022475"/>
    </source>
</evidence>
<dbReference type="PATRIC" id="fig|1121022.4.peg.2167"/>
<protein>
    <recommendedName>
        <fullName evidence="9">Efflux pump membrane transporter</fullName>
    </recommendedName>
</protein>
<keyword evidence="11" id="KW-1185">Reference proteome</keyword>
<keyword evidence="3 9" id="KW-0813">Transport</keyword>
<dbReference type="GO" id="GO:0042910">
    <property type="term" value="F:xenobiotic transmembrane transporter activity"/>
    <property type="evidence" value="ECO:0007669"/>
    <property type="project" value="TreeGrafter"/>
</dbReference>
<evidence type="ECO:0000256" key="7">
    <source>
        <dbReference type="ARBA" id="ARBA00022989"/>
    </source>
</evidence>
<name>V4PB89_9CAUL</name>
<comment type="caution">
    <text evidence="10">The sequence shown here is derived from an EMBL/GenBank/DDBJ whole genome shotgun (WGS) entry which is preliminary data.</text>
</comment>
<proteinExistence type="inferred from homology"/>
<evidence type="ECO:0000256" key="8">
    <source>
        <dbReference type="ARBA" id="ARBA00023136"/>
    </source>
</evidence>
<dbReference type="SUPFAM" id="SSF82714">
    <property type="entry name" value="Multidrug efflux transporter AcrB TolC docking domain, DN and DC subdomains"/>
    <property type="match status" value="2"/>
</dbReference>
<feature type="transmembrane region" description="Helical" evidence="9">
    <location>
        <begin position="12"/>
        <end position="33"/>
    </location>
</feature>
<dbReference type="Pfam" id="PF00873">
    <property type="entry name" value="ACR_tran"/>
    <property type="match status" value="1"/>
</dbReference>
<dbReference type="FunFam" id="1.20.1640.10:FF:000001">
    <property type="entry name" value="Efflux pump membrane transporter"/>
    <property type="match status" value="1"/>
</dbReference>
<evidence type="ECO:0000256" key="5">
    <source>
        <dbReference type="ARBA" id="ARBA00022519"/>
    </source>
</evidence>
<dbReference type="RefSeq" id="WP_018082628.1">
    <property type="nucleotide sequence ID" value="NZ_AQWM01000016.1"/>
</dbReference>
<dbReference type="GO" id="GO:0005886">
    <property type="term" value="C:plasma membrane"/>
    <property type="evidence" value="ECO:0007669"/>
    <property type="project" value="UniProtKB-SubCell"/>
</dbReference>
<dbReference type="PANTHER" id="PTHR32063">
    <property type="match status" value="1"/>
</dbReference>
<dbReference type="Gene3D" id="3.30.70.1430">
    <property type="entry name" value="Multidrug efflux transporter AcrB pore domain"/>
    <property type="match status" value="2"/>
</dbReference>
<feature type="transmembrane region" description="Helical" evidence="9">
    <location>
        <begin position="396"/>
        <end position="417"/>
    </location>
</feature>
<comment type="similarity">
    <text evidence="2 9">Belongs to the resistance-nodulation-cell division (RND) (TC 2.A.6) family.</text>
</comment>
<feature type="transmembrane region" description="Helical" evidence="9">
    <location>
        <begin position="883"/>
        <end position="900"/>
    </location>
</feature>
<dbReference type="Gene3D" id="1.20.1640.10">
    <property type="entry name" value="Multidrug efflux transporter AcrB transmembrane domain"/>
    <property type="match status" value="2"/>
</dbReference>
<dbReference type="SUPFAM" id="SSF82866">
    <property type="entry name" value="Multidrug efflux transporter AcrB transmembrane domain"/>
    <property type="match status" value="2"/>
</dbReference>
<keyword evidence="5 9" id="KW-0997">Cell inner membrane</keyword>
<keyword evidence="7 9" id="KW-1133">Transmembrane helix</keyword>
<dbReference type="AlphaFoldDB" id="V4PB89"/>
<feature type="transmembrane region" description="Helical" evidence="9">
    <location>
        <begin position="438"/>
        <end position="459"/>
    </location>
</feature>
<dbReference type="Gene3D" id="3.30.70.1320">
    <property type="entry name" value="Multidrug efflux transporter AcrB pore domain like"/>
    <property type="match status" value="1"/>
</dbReference>
<dbReference type="FunFam" id="3.30.70.1430:FF:000001">
    <property type="entry name" value="Efflux pump membrane transporter"/>
    <property type="match status" value="1"/>
</dbReference>
<dbReference type="eggNOG" id="COG0841">
    <property type="taxonomic scope" value="Bacteria"/>
</dbReference>
<dbReference type="Proteomes" id="UP000017837">
    <property type="component" value="Unassembled WGS sequence"/>
</dbReference>
<feature type="transmembrane region" description="Helical" evidence="9">
    <location>
        <begin position="550"/>
        <end position="570"/>
    </location>
</feature>
<evidence type="ECO:0000256" key="6">
    <source>
        <dbReference type="ARBA" id="ARBA00022692"/>
    </source>
</evidence>
<feature type="transmembrane region" description="Helical" evidence="9">
    <location>
        <begin position="933"/>
        <end position="956"/>
    </location>
</feature>
<evidence type="ECO:0000256" key="2">
    <source>
        <dbReference type="ARBA" id="ARBA00010942"/>
    </source>
</evidence>
<dbReference type="InterPro" id="IPR004764">
    <property type="entry name" value="MdtF-like"/>
</dbReference>
<dbReference type="Gene3D" id="3.30.2090.10">
    <property type="entry name" value="Multidrug efflux transporter AcrB TolC docking domain, DN and DC subdomains"/>
    <property type="match status" value="2"/>
</dbReference>
<feature type="transmembrane region" description="Helical" evidence="9">
    <location>
        <begin position="465"/>
        <end position="488"/>
    </location>
</feature>
<dbReference type="GO" id="GO:0015562">
    <property type="term" value="F:efflux transmembrane transporter activity"/>
    <property type="evidence" value="ECO:0007669"/>
    <property type="project" value="InterPro"/>
</dbReference>
<dbReference type="PANTHER" id="PTHR32063:SF13">
    <property type="entry name" value="MULTIDRUG EFFLUX PUMP SUBUNIT ACRB-RELATED"/>
    <property type="match status" value="1"/>
</dbReference>
<dbReference type="InterPro" id="IPR027463">
    <property type="entry name" value="AcrB_DN_DC_subdom"/>
</dbReference>
<evidence type="ECO:0000313" key="10">
    <source>
        <dbReference type="EMBL" id="ESQ91122.1"/>
    </source>
</evidence>
<evidence type="ECO:0000256" key="9">
    <source>
        <dbReference type="RuleBase" id="RU364070"/>
    </source>
</evidence>
<dbReference type="Gene3D" id="3.30.70.1440">
    <property type="entry name" value="Multidrug efflux transporter AcrB pore domain"/>
    <property type="match status" value="1"/>
</dbReference>